<keyword evidence="4 7" id="KW-0732">Signal</keyword>
<dbReference type="InterPro" id="IPR033124">
    <property type="entry name" value="Ser_caboxypep_his_AS"/>
</dbReference>
<evidence type="ECO:0000256" key="2">
    <source>
        <dbReference type="ARBA" id="ARBA00022645"/>
    </source>
</evidence>
<dbReference type="VEuPathDB" id="VectorBase:AATE017627"/>
<evidence type="ECO:0000256" key="1">
    <source>
        <dbReference type="ARBA" id="ARBA00009431"/>
    </source>
</evidence>
<keyword evidence="6" id="KW-0325">Glycoprotein</keyword>
<name>A0A182JGG1_ANOAO</name>
<evidence type="ECO:0000256" key="4">
    <source>
        <dbReference type="ARBA" id="ARBA00022729"/>
    </source>
</evidence>
<dbReference type="PRINTS" id="PR00724">
    <property type="entry name" value="CRBOXYPTASEC"/>
</dbReference>
<reference evidence="8" key="1">
    <citation type="submission" date="2022-08" db="UniProtKB">
        <authorList>
            <consortium name="EnsemblMetazoa"/>
        </authorList>
    </citation>
    <scope>IDENTIFICATION</scope>
    <source>
        <strain evidence="8">EBRO</strain>
    </source>
</reference>
<accession>A0A182JGG1</accession>
<dbReference type="STRING" id="41427.A0A182JGG1"/>
<dbReference type="InterPro" id="IPR029058">
    <property type="entry name" value="AB_hydrolase_fold"/>
</dbReference>
<dbReference type="PROSITE" id="PS00560">
    <property type="entry name" value="CARBOXYPEPT_SER_HIS"/>
    <property type="match status" value="1"/>
</dbReference>
<dbReference type="FunFam" id="3.40.50.1820:FF:000096">
    <property type="entry name" value="Carboxypeptidase vitellogenic-like"/>
    <property type="match status" value="1"/>
</dbReference>
<dbReference type="InterPro" id="IPR001563">
    <property type="entry name" value="Peptidase_S10"/>
</dbReference>
<dbReference type="Pfam" id="PF00450">
    <property type="entry name" value="Peptidase_S10"/>
    <property type="match status" value="1"/>
</dbReference>
<dbReference type="PANTHER" id="PTHR11802">
    <property type="entry name" value="SERINE PROTEASE FAMILY S10 SERINE CARBOXYPEPTIDASE"/>
    <property type="match status" value="1"/>
</dbReference>
<dbReference type="AlphaFoldDB" id="A0A182JGG1"/>
<feature type="signal peptide" evidence="7">
    <location>
        <begin position="1"/>
        <end position="28"/>
    </location>
</feature>
<organism evidence="8">
    <name type="scientific">Anopheles atroparvus</name>
    <name type="common">European mosquito</name>
    <dbReference type="NCBI Taxonomy" id="41427"/>
    <lineage>
        <taxon>Eukaryota</taxon>
        <taxon>Metazoa</taxon>
        <taxon>Ecdysozoa</taxon>
        <taxon>Arthropoda</taxon>
        <taxon>Hexapoda</taxon>
        <taxon>Insecta</taxon>
        <taxon>Pterygota</taxon>
        <taxon>Neoptera</taxon>
        <taxon>Endopterygota</taxon>
        <taxon>Diptera</taxon>
        <taxon>Nematocera</taxon>
        <taxon>Culicoidea</taxon>
        <taxon>Culicidae</taxon>
        <taxon>Anophelinae</taxon>
        <taxon>Anopheles</taxon>
    </lineage>
</organism>
<dbReference type="GO" id="GO:0004185">
    <property type="term" value="F:serine-type carboxypeptidase activity"/>
    <property type="evidence" value="ECO:0007669"/>
    <property type="project" value="UniProtKB-UniRule"/>
</dbReference>
<evidence type="ECO:0000256" key="3">
    <source>
        <dbReference type="ARBA" id="ARBA00022670"/>
    </source>
</evidence>
<evidence type="ECO:0000313" key="8">
    <source>
        <dbReference type="EnsemblMetazoa" id="AATE017627-PA.1"/>
    </source>
</evidence>
<dbReference type="PROSITE" id="PS00131">
    <property type="entry name" value="CARBOXYPEPT_SER_SER"/>
    <property type="match status" value="1"/>
</dbReference>
<dbReference type="SUPFAM" id="SSF53474">
    <property type="entry name" value="alpha/beta-Hydrolases"/>
    <property type="match status" value="1"/>
</dbReference>
<keyword evidence="5 7" id="KW-0378">Hydrolase</keyword>
<keyword evidence="2 7" id="KW-0121">Carboxypeptidase</keyword>
<dbReference type="InterPro" id="IPR018202">
    <property type="entry name" value="Ser_caboxypep_ser_AS"/>
</dbReference>
<dbReference type="GO" id="GO:0006508">
    <property type="term" value="P:proteolysis"/>
    <property type="evidence" value="ECO:0007669"/>
    <property type="project" value="UniProtKB-KW"/>
</dbReference>
<feature type="chain" id="PRO_5036529370" description="Carboxypeptidase" evidence="7">
    <location>
        <begin position="29"/>
        <end position="496"/>
    </location>
</feature>
<comment type="similarity">
    <text evidence="1 7">Belongs to the peptidase S10 family.</text>
</comment>
<dbReference type="Gene3D" id="3.40.50.1820">
    <property type="entry name" value="alpha/beta hydrolase"/>
    <property type="match status" value="1"/>
</dbReference>
<evidence type="ECO:0000256" key="7">
    <source>
        <dbReference type="RuleBase" id="RU361156"/>
    </source>
</evidence>
<sequence length="496" mass="56432">MIRFRSAPLSVLLLLLSLHHQLQPGIEGLFVNPYEKFWARNGAAYRQSPDNRGANGEPLLLTPYIEAGNITEGQRAARVQHSRIRGFESYAGFLTVDKRYNSNLYFWYFPPAKENRTTAPLVLWLQGGPGASSLFGLFEENGPFRITRDLTAQARNDSWYENHHLLYIDNPVGTGFSFTDSDAGYARNQVQVGEELYSAVVQFLQLFPDLRKLPFYVTGESYAGKYVPALGITIHRKNEEPGARPERHVNLAGMAIGNGFSDPINQLNYGDYLYQLGLIDANARERFERDERMVASCIAKGNYQCAFDVMDDLLDGDANGGGSFFRNLTGFETYYNYLRTAEDSLDAFYLELFLELNGTRRALHVGDQPFHDLDKKNKVGQFLEDDVFQSVAPWIEELLQHYRIMFYNGQLDIICAYPMTVNYLQQLQFDGANYYRTVPRGTLEFDGELAGYFKVAYGLVEVLVRDAGHMVPRDQPKWAHRLITAFTHPETVPGFL</sequence>
<dbReference type="EnsemblMetazoa" id="AATE017627-RA">
    <property type="protein sequence ID" value="AATE017627-PA.1"/>
    <property type="gene ID" value="AATE017627"/>
</dbReference>
<keyword evidence="3 7" id="KW-0645">Protease</keyword>
<proteinExistence type="inferred from homology"/>
<dbReference type="PANTHER" id="PTHR11802:SF472">
    <property type="entry name" value="SERINE CARBOXYPEPTIDASE CPVL-RELATED"/>
    <property type="match status" value="1"/>
</dbReference>
<dbReference type="EC" id="3.4.16.-" evidence="7"/>
<evidence type="ECO:0000256" key="6">
    <source>
        <dbReference type="ARBA" id="ARBA00023180"/>
    </source>
</evidence>
<evidence type="ECO:0000256" key="5">
    <source>
        <dbReference type="ARBA" id="ARBA00022801"/>
    </source>
</evidence>
<protein>
    <recommendedName>
        <fullName evidence="7">Carboxypeptidase</fullName>
        <ecNumber evidence="7">3.4.16.-</ecNumber>
    </recommendedName>
</protein>